<feature type="transmembrane region" description="Helical" evidence="1">
    <location>
        <begin position="136"/>
        <end position="154"/>
    </location>
</feature>
<keyword evidence="1" id="KW-1133">Transmembrane helix</keyword>
<protein>
    <submittedName>
        <fullName evidence="2">Uncharacterized protein DUF3995</fullName>
    </submittedName>
</protein>
<gene>
    <name evidence="2" type="ORF">LY11_01919</name>
</gene>
<dbReference type="AlphaFoldDB" id="A0A327SSG1"/>
<dbReference type="STRING" id="188932.AY601_1941"/>
<evidence type="ECO:0000313" key="2">
    <source>
        <dbReference type="EMBL" id="RAJ32236.1"/>
    </source>
</evidence>
<dbReference type="RefSeq" id="WP_170132662.1">
    <property type="nucleotide sequence ID" value="NZ_QLLR01000006.1"/>
</dbReference>
<accession>A0A327SSG1</accession>
<evidence type="ECO:0000313" key="3">
    <source>
        <dbReference type="Proteomes" id="UP000249754"/>
    </source>
</evidence>
<feature type="transmembrane region" description="Helical" evidence="1">
    <location>
        <begin position="12"/>
        <end position="39"/>
    </location>
</feature>
<dbReference type="Pfam" id="PF13160">
    <property type="entry name" value="DUF3995"/>
    <property type="match status" value="1"/>
</dbReference>
<organism evidence="2 3">
    <name type="scientific">Pedobacter cryoconitis</name>
    <dbReference type="NCBI Taxonomy" id="188932"/>
    <lineage>
        <taxon>Bacteria</taxon>
        <taxon>Pseudomonadati</taxon>
        <taxon>Bacteroidota</taxon>
        <taxon>Sphingobacteriia</taxon>
        <taxon>Sphingobacteriales</taxon>
        <taxon>Sphingobacteriaceae</taxon>
        <taxon>Pedobacter</taxon>
    </lineage>
</organism>
<dbReference type="EMBL" id="QLLR01000006">
    <property type="protein sequence ID" value="RAJ32236.1"/>
    <property type="molecule type" value="Genomic_DNA"/>
</dbReference>
<evidence type="ECO:0000256" key="1">
    <source>
        <dbReference type="SAM" id="Phobius"/>
    </source>
</evidence>
<dbReference type="Proteomes" id="UP000249754">
    <property type="component" value="Unassembled WGS sequence"/>
</dbReference>
<proteinExistence type="predicted"/>
<reference evidence="2 3" key="1">
    <citation type="submission" date="2018-06" db="EMBL/GenBank/DDBJ databases">
        <title>Genomic Encyclopedia of Archaeal and Bacterial Type Strains, Phase II (KMG-II): from individual species to whole genera.</title>
        <authorList>
            <person name="Goeker M."/>
        </authorList>
    </citation>
    <scope>NUCLEOTIDE SEQUENCE [LARGE SCALE GENOMIC DNA]</scope>
    <source>
        <strain evidence="2 3">DSM 14825</strain>
    </source>
</reference>
<sequence length="157" mass="17473">MPFSFFGHAQKTVVLGMLILLTSLNSLLFIILSLLHIYWAFGGVWGKDLAVPTGKSGQKLFVPSVLSTLIVAIGLLIFALGNLSIQFAPILTLNPLFQKYGILLIGLIFLVRAIGDFHYVGLMKKYKSSDFARYDGLFYSPLCLFFFLSHLLIFTGF</sequence>
<dbReference type="InterPro" id="IPR025058">
    <property type="entry name" value="DUF3995"/>
</dbReference>
<keyword evidence="1" id="KW-0812">Transmembrane</keyword>
<keyword evidence="1" id="KW-0472">Membrane</keyword>
<feature type="transmembrane region" description="Helical" evidence="1">
    <location>
        <begin position="60"/>
        <end position="85"/>
    </location>
</feature>
<feature type="transmembrane region" description="Helical" evidence="1">
    <location>
        <begin position="97"/>
        <end position="115"/>
    </location>
</feature>
<name>A0A327SSG1_9SPHI</name>
<comment type="caution">
    <text evidence="2">The sequence shown here is derived from an EMBL/GenBank/DDBJ whole genome shotgun (WGS) entry which is preliminary data.</text>
</comment>